<dbReference type="OrthoDB" id="1096161at2"/>
<dbReference type="AlphaFoldDB" id="A0A2S7WRM1"/>
<accession>A0A2S7WRM1</accession>
<protein>
    <submittedName>
        <fullName evidence="1">Uncharacterized protein</fullName>
    </submittedName>
</protein>
<dbReference type="EMBL" id="MSCN01000001">
    <property type="protein sequence ID" value="PQJ80247.1"/>
    <property type="molecule type" value="Genomic_DNA"/>
</dbReference>
<dbReference type="RefSeq" id="WP_105016842.1">
    <property type="nucleotide sequence ID" value="NZ_MSCN01000001.1"/>
</dbReference>
<name>A0A2S7WRM1_9FLAO</name>
<keyword evidence="2" id="KW-1185">Reference proteome</keyword>
<gene>
    <name evidence="1" type="ORF">BTO18_14140</name>
</gene>
<proteinExistence type="predicted"/>
<evidence type="ECO:0000313" key="2">
    <source>
        <dbReference type="Proteomes" id="UP000238882"/>
    </source>
</evidence>
<reference evidence="1 2" key="1">
    <citation type="submission" date="2016-12" db="EMBL/GenBank/DDBJ databases">
        <title>Trade-off between light-utilization and light-protection in marine flavobacteria.</title>
        <authorList>
            <person name="Kumagai Y."/>
            <person name="Yoshizawa S."/>
            <person name="Kogure K."/>
            <person name="Iwasaki W."/>
        </authorList>
    </citation>
    <scope>NUCLEOTIDE SEQUENCE [LARGE SCALE GENOMIC DNA]</scope>
    <source>
        <strain evidence="1 2">NBRC 108759</strain>
    </source>
</reference>
<dbReference type="Proteomes" id="UP000238882">
    <property type="component" value="Unassembled WGS sequence"/>
</dbReference>
<comment type="caution">
    <text evidence="1">The sequence shown here is derived from an EMBL/GenBank/DDBJ whole genome shotgun (WGS) entry which is preliminary data.</text>
</comment>
<organism evidence="1 2">
    <name type="scientific">Polaribacter porphyrae</name>
    <dbReference type="NCBI Taxonomy" id="1137780"/>
    <lineage>
        <taxon>Bacteria</taxon>
        <taxon>Pseudomonadati</taxon>
        <taxon>Bacteroidota</taxon>
        <taxon>Flavobacteriia</taxon>
        <taxon>Flavobacteriales</taxon>
        <taxon>Flavobacteriaceae</taxon>
    </lineage>
</organism>
<sequence>MSKSLHLINKINLSFEIKCFEVLIKSYHTCLSNKIYSIDWEEKTFSSHLVSIMKKCKLAKEYEFTITKEEELEDYEIDNGLKPPNKANPIDIRFHNIWLNQRLDYNVEAKNISASQWKKTSGSIVNASSQKKEYITKGIDRFLTGHFKNKKGCMLAYIVNGSVEEVISRLNGKIEFQKNKSEIIFYDNLSVSKLKIFQSNHTNRNLKHLFFDFVN</sequence>
<evidence type="ECO:0000313" key="1">
    <source>
        <dbReference type="EMBL" id="PQJ80247.1"/>
    </source>
</evidence>